<sequence>MKIKKIDALELASMIILFQLGSSIVLGMGMEAKKDAWMAIGIATVIGIAIHFCYVALYRAGGTGKTFTRILQDAFSRPIGVIIATLYYFYFLYLAARVTGDFAFFINEVILWSVSAWVIKLSILLLVAYVCYLDIETLGRSSQALTLIMLGFLILVIVFMFFLEDFEWNNLRPILEDGFSPIIKAVFPTLITFPFGEVIVFICYYQYLTKFSAFQKYGWLAVLISGLILIIIAVLNVGLLTADLAEFFTFPFMKTIEQINFLNFIRHLELLAVLVFTIGGLIKITIFSYAGIQGLAGIFKLKKKQKMIIPFLLAVYIISAAFMNNFVIHLYIGLKIVPLYVHLFFQFLIPISCLVILLAKMMVKKRKRRAVKT</sequence>
<evidence type="ECO:0000256" key="6">
    <source>
        <dbReference type="ARBA" id="ARBA00022989"/>
    </source>
</evidence>
<dbReference type="NCBIfam" id="TIGR00912">
    <property type="entry name" value="2A0309"/>
    <property type="match status" value="1"/>
</dbReference>
<dbReference type="PANTHER" id="PTHR34975:SF2">
    <property type="entry name" value="SPORE GERMINATION PROTEIN A2"/>
    <property type="match status" value="1"/>
</dbReference>
<feature type="transmembrane region" description="Helical" evidence="8">
    <location>
        <begin position="110"/>
        <end position="132"/>
    </location>
</feature>
<feature type="transmembrane region" description="Helical" evidence="8">
    <location>
        <begin position="79"/>
        <end position="98"/>
    </location>
</feature>
<feature type="transmembrane region" description="Helical" evidence="8">
    <location>
        <begin position="217"/>
        <end position="242"/>
    </location>
</feature>
<proteinExistence type="inferred from homology"/>
<keyword evidence="5 8" id="KW-0812">Transmembrane</keyword>
<keyword evidence="3" id="KW-0813">Transport</keyword>
<dbReference type="GO" id="GO:0009847">
    <property type="term" value="P:spore germination"/>
    <property type="evidence" value="ECO:0007669"/>
    <property type="project" value="InterPro"/>
</dbReference>
<evidence type="ECO:0000256" key="3">
    <source>
        <dbReference type="ARBA" id="ARBA00022448"/>
    </source>
</evidence>
<feature type="transmembrane region" description="Helical" evidence="8">
    <location>
        <begin position="311"/>
        <end position="333"/>
    </location>
</feature>
<feature type="transmembrane region" description="Helical" evidence="8">
    <location>
        <begin position="144"/>
        <end position="162"/>
    </location>
</feature>
<name>A0A437K8V6_9BACI</name>
<keyword evidence="10" id="KW-1185">Reference proteome</keyword>
<evidence type="ECO:0000313" key="10">
    <source>
        <dbReference type="Proteomes" id="UP000288024"/>
    </source>
</evidence>
<comment type="similarity">
    <text evidence="2">Belongs to the amino acid-polyamine-organocation (APC) superfamily. Spore germination protein (SGP) (TC 2.A.3.9) family.</text>
</comment>
<evidence type="ECO:0000256" key="1">
    <source>
        <dbReference type="ARBA" id="ARBA00004141"/>
    </source>
</evidence>
<dbReference type="GO" id="GO:0016020">
    <property type="term" value="C:membrane"/>
    <property type="evidence" value="ECO:0007669"/>
    <property type="project" value="UniProtKB-SubCell"/>
</dbReference>
<evidence type="ECO:0000313" key="9">
    <source>
        <dbReference type="EMBL" id="RVT60742.1"/>
    </source>
</evidence>
<organism evidence="9 10">
    <name type="scientific">Niallia taxi</name>
    <dbReference type="NCBI Taxonomy" id="2499688"/>
    <lineage>
        <taxon>Bacteria</taxon>
        <taxon>Bacillati</taxon>
        <taxon>Bacillota</taxon>
        <taxon>Bacilli</taxon>
        <taxon>Bacillales</taxon>
        <taxon>Bacillaceae</taxon>
        <taxon>Niallia</taxon>
    </lineage>
</organism>
<evidence type="ECO:0000256" key="7">
    <source>
        <dbReference type="ARBA" id="ARBA00023136"/>
    </source>
</evidence>
<feature type="transmembrane region" description="Helical" evidence="8">
    <location>
        <begin position="36"/>
        <end position="58"/>
    </location>
</feature>
<dbReference type="GeneID" id="87618520"/>
<comment type="caution">
    <text evidence="9">The sequence shown here is derived from an EMBL/GenBank/DDBJ whole genome shotgun (WGS) entry which is preliminary data.</text>
</comment>
<evidence type="ECO:0008006" key="11">
    <source>
        <dbReference type="Google" id="ProtNLM"/>
    </source>
</evidence>
<protein>
    <recommendedName>
        <fullName evidence="11">Spore germination protein KB</fullName>
    </recommendedName>
</protein>
<feature type="transmembrane region" description="Helical" evidence="8">
    <location>
        <begin position="12"/>
        <end position="30"/>
    </location>
</feature>
<gene>
    <name evidence="9" type="ORF">EM808_15960</name>
</gene>
<evidence type="ECO:0000256" key="4">
    <source>
        <dbReference type="ARBA" id="ARBA00022544"/>
    </source>
</evidence>
<dbReference type="PANTHER" id="PTHR34975">
    <property type="entry name" value="SPORE GERMINATION PROTEIN A2"/>
    <property type="match status" value="1"/>
</dbReference>
<dbReference type="Gene3D" id="1.20.1740.10">
    <property type="entry name" value="Amino acid/polyamine transporter I"/>
    <property type="match status" value="1"/>
</dbReference>
<dbReference type="EMBL" id="RZTZ01000006">
    <property type="protein sequence ID" value="RVT60742.1"/>
    <property type="molecule type" value="Genomic_DNA"/>
</dbReference>
<feature type="transmembrane region" description="Helical" evidence="8">
    <location>
        <begin position="270"/>
        <end position="290"/>
    </location>
</feature>
<comment type="subcellular location">
    <subcellularLocation>
        <location evidence="1">Membrane</location>
        <topology evidence="1">Multi-pass membrane protein</topology>
    </subcellularLocation>
</comment>
<reference evidence="9 10" key="1">
    <citation type="submission" date="2019-01" db="EMBL/GenBank/DDBJ databases">
        <title>Bacillus sp. M5HDSG1-1, whole genome shotgun sequence.</title>
        <authorList>
            <person name="Tuo L."/>
        </authorList>
    </citation>
    <scope>NUCLEOTIDE SEQUENCE [LARGE SCALE GENOMIC DNA]</scope>
    <source>
        <strain evidence="9 10">M5HDSG1-1</strain>
    </source>
</reference>
<feature type="transmembrane region" description="Helical" evidence="8">
    <location>
        <begin position="182"/>
        <end position="205"/>
    </location>
</feature>
<evidence type="ECO:0000256" key="8">
    <source>
        <dbReference type="SAM" id="Phobius"/>
    </source>
</evidence>
<dbReference type="AlphaFoldDB" id="A0A437K8V6"/>
<keyword evidence="6 8" id="KW-1133">Transmembrane helix</keyword>
<keyword evidence="7 8" id="KW-0472">Membrane</keyword>
<evidence type="ECO:0000256" key="2">
    <source>
        <dbReference type="ARBA" id="ARBA00007998"/>
    </source>
</evidence>
<keyword evidence="4" id="KW-0309">Germination</keyword>
<dbReference type="InterPro" id="IPR004761">
    <property type="entry name" value="Spore_GerAB"/>
</dbReference>
<feature type="transmembrane region" description="Helical" evidence="8">
    <location>
        <begin position="339"/>
        <end position="359"/>
    </location>
</feature>
<dbReference type="Pfam" id="PF03845">
    <property type="entry name" value="Spore_permease"/>
    <property type="match status" value="1"/>
</dbReference>
<evidence type="ECO:0000256" key="5">
    <source>
        <dbReference type="ARBA" id="ARBA00022692"/>
    </source>
</evidence>
<dbReference type="Proteomes" id="UP000288024">
    <property type="component" value="Unassembled WGS sequence"/>
</dbReference>
<dbReference type="RefSeq" id="WP_127739213.1">
    <property type="nucleotide sequence ID" value="NZ_JARMUX010000003.1"/>
</dbReference>
<accession>A0A437K8V6</accession>